<evidence type="ECO:0000313" key="2">
    <source>
        <dbReference type="EMBL" id="SDC85398.1"/>
    </source>
</evidence>
<accession>A0A1G6PZ98</accession>
<proteinExistence type="predicted"/>
<keyword evidence="3" id="KW-1185">Reference proteome</keyword>
<dbReference type="OrthoDB" id="5480566at2"/>
<dbReference type="Gene3D" id="3.90.226.10">
    <property type="entry name" value="2-enoyl-CoA Hydratase, Chain A, domain 1"/>
    <property type="match status" value="1"/>
</dbReference>
<dbReference type="InterPro" id="IPR029045">
    <property type="entry name" value="ClpP/crotonase-like_dom_sf"/>
</dbReference>
<dbReference type="AlphaFoldDB" id="A0A1G6PZ98"/>
<feature type="domain" description="Tail specific protease" evidence="1">
    <location>
        <begin position="253"/>
        <end position="440"/>
    </location>
</feature>
<dbReference type="STRING" id="1640674.SAMN05216323_105617"/>
<dbReference type="InterPro" id="IPR005151">
    <property type="entry name" value="Tail-specific_protease"/>
</dbReference>
<sequence length="505" mass="57703">MKKIFLSALGIICLVTVQGQTIKAKRQQEVDYLLKSYAESVPDTLRGLTPDEWNNRVNALRSAVNSSKTGDDYYMSLRYFGALIYDYHSEFPDGGLFNRNLIFLKTDTVLPIWVKNWSDGRTFLVKDYTGKIPAKAELLTINGYSAQALSLRLRDLNPGEDRYAFPIMNEREQPDIRGWATLSNLLFMEKMRPPYSITYREYDDTSTKAATLRGMMRDSIFHAYKKSGDKRRVRQSINYSKCPIVYHRTSNETGVLTINMFYGKSILQMMLWGGDNRYSKLLRRSMKQIERDGIKTLVIDIRGNPGGFMGSVLRTMNYLSDSSITEYEVFKVSEKSKVTAIPLLKNTYRLYYGRKQKAQRDSSVAIFKRMPNGSLFPLDTLLPLVHKPLNLKHKFHGKVYVLTDALCYSASIVFCNMVRETGCGIIAGEAPGGFIQVTGGPRLSFSGSSHRFIRMNPTYSLTLIPTEPNYSYLKMDIPLEQTLDQWLNGKDDKLERLLSIIELSK</sequence>
<protein>
    <submittedName>
        <fullName evidence="2">Peptidase family S41</fullName>
    </submittedName>
</protein>
<organism evidence="2 3">
    <name type="scientific">Williamwhitmania taraxaci</name>
    <dbReference type="NCBI Taxonomy" id="1640674"/>
    <lineage>
        <taxon>Bacteria</taxon>
        <taxon>Pseudomonadati</taxon>
        <taxon>Bacteroidota</taxon>
        <taxon>Bacteroidia</taxon>
        <taxon>Bacteroidales</taxon>
        <taxon>Williamwhitmaniaceae</taxon>
        <taxon>Williamwhitmania</taxon>
    </lineage>
</organism>
<name>A0A1G6PZ98_9BACT</name>
<evidence type="ECO:0000313" key="3">
    <source>
        <dbReference type="Proteomes" id="UP000199452"/>
    </source>
</evidence>
<dbReference type="Pfam" id="PF03572">
    <property type="entry name" value="Peptidase_S41"/>
    <property type="match status" value="1"/>
</dbReference>
<reference evidence="2 3" key="1">
    <citation type="submission" date="2016-09" db="EMBL/GenBank/DDBJ databases">
        <authorList>
            <person name="Capua I."/>
            <person name="De Benedictis P."/>
            <person name="Joannis T."/>
            <person name="Lombin L.H."/>
            <person name="Cattoli G."/>
        </authorList>
    </citation>
    <scope>NUCLEOTIDE SEQUENCE [LARGE SCALE GENOMIC DNA]</scope>
    <source>
        <strain evidence="2 3">A7P-90m</strain>
    </source>
</reference>
<dbReference type="RefSeq" id="WP_092439771.1">
    <property type="nucleotide sequence ID" value="NZ_FMYP01000056.1"/>
</dbReference>
<evidence type="ECO:0000259" key="1">
    <source>
        <dbReference type="Pfam" id="PF03572"/>
    </source>
</evidence>
<dbReference type="EMBL" id="FMYP01000056">
    <property type="protein sequence ID" value="SDC85398.1"/>
    <property type="molecule type" value="Genomic_DNA"/>
</dbReference>
<gene>
    <name evidence="2" type="ORF">SAMN05216323_105617</name>
</gene>
<dbReference type="Proteomes" id="UP000199452">
    <property type="component" value="Unassembled WGS sequence"/>
</dbReference>
<dbReference type="SUPFAM" id="SSF52096">
    <property type="entry name" value="ClpP/crotonase"/>
    <property type="match status" value="1"/>
</dbReference>
<dbReference type="GO" id="GO:0008236">
    <property type="term" value="F:serine-type peptidase activity"/>
    <property type="evidence" value="ECO:0007669"/>
    <property type="project" value="InterPro"/>
</dbReference>
<dbReference type="GO" id="GO:0006508">
    <property type="term" value="P:proteolysis"/>
    <property type="evidence" value="ECO:0007669"/>
    <property type="project" value="InterPro"/>
</dbReference>